<organism evidence="3 4">
    <name type="scientific">Listeria grandensis FSL F6-0971</name>
    <dbReference type="NCBI Taxonomy" id="1265819"/>
    <lineage>
        <taxon>Bacteria</taxon>
        <taxon>Bacillati</taxon>
        <taxon>Bacillota</taxon>
        <taxon>Bacilli</taxon>
        <taxon>Bacillales</taxon>
        <taxon>Listeriaceae</taxon>
        <taxon>Listeria</taxon>
    </lineage>
</organism>
<dbReference type="GO" id="GO:0047661">
    <property type="term" value="F:amino-acid racemase activity"/>
    <property type="evidence" value="ECO:0007669"/>
    <property type="project" value="InterPro"/>
</dbReference>
<dbReference type="PANTHER" id="PTHR21198:SF7">
    <property type="entry name" value="ASPARTATE-GLUTAMATE RACEMASE FAMILY"/>
    <property type="match status" value="1"/>
</dbReference>
<dbReference type="SUPFAM" id="SSF53681">
    <property type="entry name" value="Aspartate/glutamate racemase"/>
    <property type="match status" value="2"/>
</dbReference>
<dbReference type="EMBL" id="AODD01000035">
    <property type="protein sequence ID" value="EUJ18519.1"/>
    <property type="molecule type" value="Genomic_DNA"/>
</dbReference>
<dbReference type="AlphaFoldDB" id="W7ATS4"/>
<dbReference type="InterPro" id="IPR004380">
    <property type="entry name" value="Asp_race"/>
</dbReference>
<sequence length="238" mass="26715">MKEKWSVGAVKTIGLIGGMSWESTTEYYRIINEEVRDVLGELHSAELILYSVDFFIIEQLQHSGEWDEAGRILADIAVKLEQAGADFILICTNTMHKVAQQVEDATEIPIVHIAEPTIRSIQEQRLTQILLLGTRYTMVEDFYKGRYAGSGIEVQIPDEPALAEVNQIIFEELCLGVIREQSRARMLAIIEAARQKGAQGVVLGCTELELLIRDEDVTLPIFKTAELHAKYAAKEALR</sequence>
<dbReference type="PANTHER" id="PTHR21198">
    <property type="entry name" value="GLUTAMATE RACEMASE"/>
    <property type="match status" value="1"/>
</dbReference>
<evidence type="ECO:0000313" key="3">
    <source>
        <dbReference type="EMBL" id="EUJ18519.1"/>
    </source>
</evidence>
<dbReference type="PATRIC" id="fig|1265819.5.peg.3123"/>
<evidence type="ECO:0000313" key="4">
    <source>
        <dbReference type="Proteomes" id="UP000019253"/>
    </source>
</evidence>
<reference evidence="3 4" key="1">
    <citation type="journal article" date="2014" name="Int. J. Syst. Evol. Microbiol.">
        <title>Listeria floridensis sp. nov., Listeria aquatica sp. nov., Listeria cornellensis sp. nov., Listeria riparia sp. nov. and Listeria grandensis sp. nov., from agricultural and natural environments.</title>
        <authorList>
            <person name="den Bakker H.C."/>
            <person name="Warchocki S."/>
            <person name="Wright E.M."/>
            <person name="Allred A.F."/>
            <person name="Ahlstrom C."/>
            <person name="Manuel C.S."/>
            <person name="Stasiewicz M.J."/>
            <person name="Burrell A."/>
            <person name="Roof S."/>
            <person name="Strawn L."/>
            <person name="Fortes E.D."/>
            <person name="Nightingale K.K."/>
            <person name="Kephart D."/>
            <person name="Wiedmann M."/>
        </authorList>
    </citation>
    <scope>NUCLEOTIDE SEQUENCE [LARGE SCALE GENOMIC DNA]</scope>
    <source>
        <strain evidence="4">FSL F6-971</strain>
    </source>
</reference>
<protein>
    <submittedName>
        <fullName evidence="3">Amino acid recemase</fullName>
    </submittedName>
</protein>
<name>W7ATS4_9LIST</name>
<dbReference type="Pfam" id="PF01177">
    <property type="entry name" value="Asp_Glu_race"/>
    <property type="match status" value="1"/>
</dbReference>
<gene>
    <name evidence="3" type="ORF">PGRAN_15677</name>
</gene>
<dbReference type="InterPro" id="IPR001920">
    <property type="entry name" value="Asp/Glu_race"/>
</dbReference>
<proteinExistence type="inferred from homology"/>
<dbReference type="InterPro" id="IPR015942">
    <property type="entry name" value="Asp/Glu/hydantoin_racemase"/>
</dbReference>
<comment type="caution">
    <text evidence="3">The sequence shown here is derived from an EMBL/GenBank/DDBJ whole genome shotgun (WGS) entry which is preliminary data.</text>
</comment>
<evidence type="ECO:0000256" key="2">
    <source>
        <dbReference type="ARBA" id="ARBA00023235"/>
    </source>
</evidence>
<dbReference type="Gene3D" id="3.40.50.1860">
    <property type="match status" value="2"/>
</dbReference>
<evidence type="ECO:0000256" key="1">
    <source>
        <dbReference type="ARBA" id="ARBA00007847"/>
    </source>
</evidence>
<dbReference type="STRING" id="1265819.PGRAN_15677"/>
<keyword evidence="2" id="KW-0413">Isomerase</keyword>
<comment type="similarity">
    <text evidence="1">Belongs to the aspartate/glutamate racemases family.</text>
</comment>
<keyword evidence="4" id="KW-1185">Reference proteome</keyword>
<accession>W7ATS4</accession>
<dbReference type="NCBIfam" id="TIGR00035">
    <property type="entry name" value="asp_race"/>
    <property type="match status" value="1"/>
</dbReference>
<dbReference type="Proteomes" id="UP000019253">
    <property type="component" value="Unassembled WGS sequence"/>
</dbReference>